<dbReference type="SUPFAM" id="SSF51905">
    <property type="entry name" value="FAD/NAD(P)-binding domain"/>
    <property type="match status" value="1"/>
</dbReference>
<dbReference type="InterPro" id="IPR000172">
    <property type="entry name" value="GMC_OxRdtase_N"/>
</dbReference>
<comment type="caution">
    <text evidence="6">The sequence shown here is derived from an EMBL/GenBank/DDBJ whole genome shotgun (WGS) entry which is preliminary data.</text>
</comment>
<dbReference type="InterPro" id="IPR007867">
    <property type="entry name" value="GMC_OxRtase_C"/>
</dbReference>
<comment type="similarity">
    <text evidence="1">Belongs to the GMC oxidoreductase family.</text>
</comment>
<organism evidence="6 7">
    <name type="scientific">Gryllus longicercus</name>
    <dbReference type="NCBI Taxonomy" id="2509291"/>
    <lineage>
        <taxon>Eukaryota</taxon>
        <taxon>Metazoa</taxon>
        <taxon>Ecdysozoa</taxon>
        <taxon>Arthropoda</taxon>
        <taxon>Hexapoda</taxon>
        <taxon>Insecta</taxon>
        <taxon>Pterygota</taxon>
        <taxon>Neoptera</taxon>
        <taxon>Polyneoptera</taxon>
        <taxon>Orthoptera</taxon>
        <taxon>Ensifera</taxon>
        <taxon>Gryllidea</taxon>
        <taxon>Grylloidea</taxon>
        <taxon>Gryllidae</taxon>
        <taxon>Gryllinae</taxon>
        <taxon>Gryllus</taxon>
    </lineage>
</organism>
<dbReference type="InterPro" id="IPR012132">
    <property type="entry name" value="GMC_OxRdtase"/>
</dbReference>
<feature type="transmembrane region" description="Helical" evidence="4">
    <location>
        <begin position="48"/>
        <end position="67"/>
    </location>
</feature>
<dbReference type="InterPro" id="IPR036188">
    <property type="entry name" value="FAD/NAD-bd_sf"/>
</dbReference>
<accession>A0AAN9VV86</accession>
<dbReference type="SUPFAM" id="SSF54373">
    <property type="entry name" value="FAD-linked reductases, C-terminal domain"/>
    <property type="match status" value="1"/>
</dbReference>
<feature type="transmembrane region" description="Helical" evidence="4">
    <location>
        <begin position="12"/>
        <end position="36"/>
    </location>
</feature>
<dbReference type="Proteomes" id="UP001378592">
    <property type="component" value="Unassembled WGS sequence"/>
</dbReference>
<reference evidence="6 7" key="1">
    <citation type="submission" date="2024-03" db="EMBL/GenBank/DDBJ databases">
        <title>The genome assembly and annotation of the cricket Gryllus longicercus Weissman &amp; Gray.</title>
        <authorList>
            <person name="Szrajer S."/>
            <person name="Gray D."/>
            <person name="Ylla G."/>
        </authorList>
    </citation>
    <scope>NUCLEOTIDE SEQUENCE [LARGE SCALE GENOMIC DNA]</scope>
    <source>
        <strain evidence="6">DAG 2021-001</strain>
        <tissue evidence="6">Whole body minus gut</tissue>
    </source>
</reference>
<dbReference type="PANTHER" id="PTHR11552">
    <property type="entry name" value="GLUCOSE-METHANOL-CHOLINE GMC OXIDOREDUCTASE"/>
    <property type="match status" value="1"/>
</dbReference>
<evidence type="ECO:0000256" key="1">
    <source>
        <dbReference type="ARBA" id="ARBA00010790"/>
    </source>
</evidence>
<dbReference type="EMBL" id="JAZDUA010000088">
    <property type="protein sequence ID" value="KAK7868715.1"/>
    <property type="molecule type" value="Genomic_DNA"/>
</dbReference>
<feature type="active site" description="Proton acceptor" evidence="2">
    <location>
        <position position="604"/>
    </location>
</feature>
<feature type="binding site" evidence="3">
    <location>
        <begin position="138"/>
        <end position="141"/>
    </location>
    <ligand>
        <name>FAD</name>
        <dbReference type="ChEBI" id="CHEBI:57692"/>
    </ligand>
</feature>
<keyword evidence="7" id="KW-1185">Reference proteome</keyword>
<keyword evidence="4" id="KW-0812">Transmembrane</keyword>
<keyword evidence="4" id="KW-0472">Membrane</keyword>
<dbReference type="PROSITE" id="PS00624">
    <property type="entry name" value="GMC_OXRED_2"/>
    <property type="match status" value="1"/>
</dbReference>
<gene>
    <name evidence="6" type="ORF">R5R35_008238</name>
</gene>
<evidence type="ECO:0000256" key="4">
    <source>
        <dbReference type="SAM" id="Phobius"/>
    </source>
</evidence>
<dbReference type="Pfam" id="PF00732">
    <property type="entry name" value="GMC_oxred_N"/>
    <property type="match status" value="1"/>
</dbReference>
<dbReference type="GO" id="GO:0016614">
    <property type="term" value="F:oxidoreductase activity, acting on CH-OH group of donors"/>
    <property type="evidence" value="ECO:0007669"/>
    <property type="project" value="InterPro"/>
</dbReference>
<dbReference type="Gene3D" id="3.30.560.10">
    <property type="entry name" value="Glucose Oxidase, domain 3"/>
    <property type="match status" value="1"/>
</dbReference>
<keyword evidence="3" id="KW-0274">FAD</keyword>
<evidence type="ECO:0000256" key="2">
    <source>
        <dbReference type="PIRSR" id="PIRSR000137-1"/>
    </source>
</evidence>
<keyword evidence="3" id="KW-0285">Flavoprotein</keyword>
<evidence type="ECO:0000259" key="5">
    <source>
        <dbReference type="PROSITE" id="PS00624"/>
    </source>
</evidence>
<feature type="domain" description="Glucose-methanol-choline oxidoreductase N-terminal" evidence="5">
    <location>
        <begin position="329"/>
        <end position="343"/>
    </location>
</feature>
<protein>
    <recommendedName>
        <fullName evidence="5">Glucose-methanol-choline oxidoreductase N-terminal domain-containing protein</fullName>
    </recommendedName>
</protein>
<dbReference type="Gene3D" id="3.50.50.60">
    <property type="entry name" value="FAD/NAD(P)-binding domain"/>
    <property type="match status" value="1"/>
</dbReference>
<proteinExistence type="inferred from homology"/>
<sequence>MEVFQLFFQRKPFLMMTVLMLGTICALVAASAWLNFNKGIIHSPATHYDYIIVGAGTAGCVIASHLVRDLKSPTVLLIEAGEYFPWWSSIPLAAPFLQETSYDWAYQTVPQKFSSRGLNNETSAWPRGRGVGGSGKINYMVHFSGIEEDFETWRNMGVEGWSYNNIQTTMSKLLISERGEKYFTKTNNSCSNNYKSVFSLTVNNICQRKLHEKAHKIHHPKLHITTLSPEMSTLAAAFTEGGEVMKRLGYDKVSFSSAYSTIKEGHRWSTFDGFLKPYLAQSNIHMLLKSVVSKVLFSEKRRAIGVEIIKPTNQTVHVYSKKEIILCSGSINSPQILLLSGIGPHYQLQKFGIPLIKDLPVGLGLHDHLNIPLYVSIKNPISITMDKILSFSQLLHYVMFREGHLASSGIVGVGSVSSNIGIVLFGLGSVNEDLLRRVANYKLDTFRSLFPFSKNSSQEGFVLLVSCLQPVSRGFVALQSSDPMQPPLIDPQYLSQKQDVVCMSDGVKFAARMMKTLPFQDLGARLHLPHLNECKHSTPHFEDDAYLECLVRTAAITGYHPAGTCKMGRTSDPTTVVDSFLRVHGTSGLRVVDASVMPTPVSGHPNSIITTLAERAASFILNSTESDQL</sequence>
<evidence type="ECO:0000256" key="3">
    <source>
        <dbReference type="PIRSR" id="PIRSR000137-2"/>
    </source>
</evidence>
<name>A0AAN9VV86_9ORTH</name>
<comment type="cofactor">
    <cofactor evidence="3">
        <name>FAD</name>
        <dbReference type="ChEBI" id="CHEBI:57692"/>
    </cofactor>
</comment>
<dbReference type="GO" id="GO:0050660">
    <property type="term" value="F:flavin adenine dinucleotide binding"/>
    <property type="evidence" value="ECO:0007669"/>
    <property type="project" value="InterPro"/>
</dbReference>
<dbReference type="PIRSF" id="PIRSF000137">
    <property type="entry name" value="Alcohol_oxidase"/>
    <property type="match status" value="1"/>
</dbReference>
<feature type="binding site" evidence="3">
    <location>
        <position position="292"/>
    </location>
    <ligand>
        <name>FAD</name>
        <dbReference type="ChEBI" id="CHEBI:57692"/>
    </ligand>
</feature>
<evidence type="ECO:0000313" key="6">
    <source>
        <dbReference type="EMBL" id="KAK7868715.1"/>
    </source>
</evidence>
<feature type="active site" description="Proton donor" evidence="2">
    <location>
        <position position="560"/>
    </location>
</feature>
<dbReference type="Pfam" id="PF05199">
    <property type="entry name" value="GMC_oxred_C"/>
    <property type="match status" value="1"/>
</dbReference>
<dbReference type="AlphaFoldDB" id="A0AAN9VV86"/>
<keyword evidence="4" id="KW-1133">Transmembrane helix</keyword>
<dbReference type="PANTHER" id="PTHR11552:SF188">
    <property type="entry name" value="NEITHER INACTIVATION NOR AFTERPOTENTIAL PROTEIN G"/>
    <property type="match status" value="1"/>
</dbReference>
<evidence type="ECO:0000313" key="7">
    <source>
        <dbReference type="Proteomes" id="UP001378592"/>
    </source>
</evidence>